<dbReference type="Proteomes" id="UP000225706">
    <property type="component" value="Unassembled WGS sequence"/>
</dbReference>
<organism evidence="2 3">
    <name type="scientific">Stylophora pistillata</name>
    <name type="common">Smooth cauliflower coral</name>
    <dbReference type="NCBI Taxonomy" id="50429"/>
    <lineage>
        <taxon>Eukaryota</taxon>
        <taxon>Metazoa</taxon>
        <taxon>Cnidaria</taxon>
        <taxon>Anthozoa</taxon>
        <taxon>Hexacorallia</taxon>
        <taxon>Scleractinia</taxon>
        <taxon>Astrocoeniina</taxon>
        <taxon>Pocilloporidae</taxon>
        <taxon>Stylophora</taxon>
    </lineage>
</organism>
<dbReference type="PANTHER" id="PTHR33395:SF22">
    <property type="entry name" value="REVERSE TRANSCRIPTASE DOMAIN-CONTAINING PROTEIN"/>
    <property type="match status" value="1"/>
</dbReference>
<dbReference type="InterPro" id="IPR005135">
    <property type="entry name" value="Endo/exonuclease/phosphatase"/>
</dbReference>
<accession>A0A2B4SUB5</accession>
<dbReference type="GO" id="GO:0031012">
    <property type="term" value="C:extracellular matrix"/>
    <property type="evidence" value="ECO:0007669"/>
    <property type="project" value="TreeGrafter"/>
</dbReference>
<dbReference type="PANTHER" id="PTHR33395">
    <property type="entry name" value="TRANSCRIPTASE, PUTATIVE-RELATED-RELATED"/>
    <property type="match status" value="1"/>
</dbReference>
<dbReference type="OrthoDB" id="5985347at2759"/>
<comment type="caution">
    <text evidence="2">The sequence shown here is derived from an EMBL/GenBank/DDBJ whole genome shotgun (WGS) entry which is preliminary data.</text>
</comment>
<dbReference type="SUPFAM" id="SSF56219">
    <property type="entry name" value="DNase I-like"/>
    <property type="match status" value="1"/>
</dbReference>
<evidence type="ECO:0000313" key="2">
    <source>
        <dbReference type="EMBL" id="PFX32673.1"/>
    </source>
</evidence>
<dbReference type="AlphaFoldDB" id="A0A2B4SUB5"/>
<evidence type="ECO:0000259" key="1">
    <source>
        <dbReference type="Pfam" id="PF14529"/>
    </source>
</evidence>
<evidence type="ECO:0000313" key="3">
    <source>
        <dbReference type="Proteomes" id="UP000225706"/>
    </source>
</evidence>
<reference evidence="3" key="1">
    <citation type="journal article" date="2017" name="bioRxiv">
        <title>Comparative analysis of the genomes of Stylophora pistillata and Acropora digitifera provides evidence for extensive differences between species of corals.</title>
        <authorList>
            <person name="Voolstra C.R."/>
            <person name="Li Y."/>
            <person name="Liew Y.J."/>
            <person name="Baumgarten S."/>
            <person name="Zoccola D."/>
            <person name="Flot J.-F."/>
            <person name="Tambutte S."/>
            <person name="Allemand D."/>
            <person name="Aranda M."/>
        </authorList>
    </citation>
    <scope>NUCLEOTIDE SEQUENCE [LARGE SCALE GENOMIC DNA]</scope>
</reference>
<dbReference type="Pfam" id="PF14529">
    <property type="entry name" value="Exo_endo_phos_2"/>
    <property type="match status" value="1"/>
</dbReference>
<sequence>MIINCNSLKSVNHSTEFKALLELHDPDIVLGTESKLSPDIPSYSIFLQSYTIFKNDRNAFGGGVFQAIKNDLVCTEEPDFKVDDCEVLWSSLKVANHKTLYLSTFYRPPNSSAEILDHLGDTINNVFAKVPIHPNIIMGGDFNLGDIDWNQEIPCTTNPATTAQHDKFMHMLDDYSLFQHVKAPTRPSSSEFFAAHPWQNSVEENWSAFKNAVTSGININLYLKDLPSLSLSFRPWINPQIKREMRKKDRLHKKAIHSKNQHHWKEFKRQRNYVSNLIKESHSRYLNDIIGESLRDNPSPKKLWSYVKHNKSENLAIRPLKSEHGLSFSDKDKAESLNSYFFSVFTNEEMPPPSVSTSPCLSISDLQISPEGVAKLLSQLNPKKACGPDELPSRVLKEISHSASAWLAQFYFLAIS</sequence>
<gene>
    <name evidence="2" type="ORF">AWC38_SpisGene2483</name>
</gene>
<dbReference type="GO" id="GO:0003824">
    <property type="term" value="F:catalytic activity"/>
    <property type="evidence" value="ECO:0007669"/>
    <property type="project" value="InterPro"/>
</dbReference>
<keyword evidence="3" id="KW-1185">Reference proteome</keyword>
<name>A0A2B4SUB5_STYPI</name>
<dbReference type="Gene3D" id="3.60.10.10">
    <property type="entry name" value="Endonuclease/exonuclease/phosphatase"/>
    <property type="match status" value="1"/>
</dbReference>
<dbReference type="EMBL" id="LSMT01000020">
    <property type="protein sequence ID" value="PFX32673.1"/>
    <property type="molecule type" value="Genomic_DNA"/>
</dbReference>
<feature type="domain" description="Endonuclease/exonuclease/phosphatase" evidence="1">
    <location>
        <begin position="101"/>
        <end position="190"/>
    </location>
</feature>
<protein>
    <recommendedName>
        <fullName evidence="1">Endonuclease/exonuclease/phosphatase domain-containing protein</fullName>
    </recommendedName>
</protein>
<dbReference type="InterPro" id="IPR036691">
    <property type="entry name" value="Endo/exonu/phosph_ase_sf"/>
</dbReference>
<proteinExistence type="predicted"/>